<dbReference type="Proteomes" id="UP000501812">
    <property type="component" value="Chromosome"/>
</dbReference>
<sequence>MSSLPLVNDTQGLVSLLSRPSSDAVCAIDTEADSLHRYRESLCLVQYSCGGENVLIDPLSIEDLSPLGDFLASRVVWMHGADYDMTMLRRSFSKLPSVVYDTQIGARLLGVRRFGLADLVELYFGVTLSKSSQKADWGKRPLSAKMMEYALNDVCYLLPMGEKITDLLKEKGRFEWFVESCEAARLKVLERDETRGEPWRIQGSGRLDRSGLNFLKSLWEWRDAEASSWDRPSFMVVTNRQLIDWSQALAGGKKIEIPPHYRPERRKRLTEVLDAARSRNADEWPEKPRGLRRRRDSDFDARVARLISARDAKAAELDIDSSLIAPRSIIESIADGEVQPADVLLKWQLSCLSLDGV</sequence>
<dbReference type="RefSeq" id="WP_169455552.1">
    <property type="nucleotide sequence ID" value="NZ_CP051774.1"/>
</dbReference>
<accession>A0A858RJW5</accession>
<dbReference type="CDD" id="cd06142">
    <property type="entry name" value="RNaseD_exo"/>
    <property type="match status" value="1"/>
</dbReference>
<dbReference type="EMBL" id="CP051774">
    <property type="protein sequence ID" value="QJE97152.1"/>
    <property type="molecule type" value="Genomic_DNA"/>
</dbReference>
<dbReference type="InterPro" id="IPR044876">
    <property type="entry name" value="HRDC_dom_sf"/>
</dbReference>
<dbReference type="InterPro" id="IPR002562">
    <property type="entry name" value="3'-5'_exonuclease_dom"/>
</dbReference>
<dbReference type="PANTHER" id="PTHR47649:SF1">
    <property type="entry name" value="RIBONUCLEASE D"/>
    <property type="match status" value="1"/>
</dbReference>
<dbReference type="Gene3D" id="3.30.420.10">
    <property type="entry name" value="Ribonuclease H-like superfamily/Ribonuclease H"/>
    <property type="match status" value="1"/>
</dbReference>
<dbReference type="SUPFAM" id="SSF47819">
    <property type="entry name" value="HRDC-like"/>
    <property type="match status" value="1"/>
</dbReference>
<dbReference type="Gene3D" id="1.10.150.80">
    <property type="entry name" value="HRDC domain"/>
    <property type="match status" value="1"/>
</dbReference>
<protein>
    <recommendedName>
        <fullName evidence="1">3'-5' exonuclease domain-containing protein</fullName>
    </recommendedName>
</protein>
<dbReference type="InterPro" id="IPR036397">
    <property type="entry name" value="RNaseH_sf"/>
</dbReference>
<dbReference type="InterPro" id="IPR012337">
    <property type="entry name" value="RNaseH-like_sf"/>
</dbReference>
<feature type="domain" description="3'-5' exonuclease" evidence="1">
    <location>
        <begin position="1"/>
        <end position="169"/>
    </location>
</feature>
<dbReference type="GO" id="GO:0003676">
    <property type="term" value="F:nucleic acid binding"/>
    <property type="evidence" value="ECO:0007669"/>
    <property type="project" value="InterPro"/>
</dbReference>
<name>A0A858RJW5_9BACT</name>
<dbReference type="GO" id="GO:0000166">
    <property type="term" value="F:nucleotide binding"/>
    <property type="evidence" value="ECO:0007669"/>
    <property type="project" value="InterPro"/>
</dbReference>
<dbReference type="GO" id="GO:0006139">
    <property type="term" value="P:nucleobase-containing compound metabolic process"/>
    <property type="evidence" value="ECO:0007669"/>
    <property type="project" value="InterPro"/>
</dbReference>
<dbReference type="SMART" id="SM00474">
    <property type="entry name" value="35EXOc"/>
    <property type="match status" value="1"/>
</dbReference>
<dbReference type="KEGG" id="luo:HHL09_15595"/>
<dbReference type="InterPro" id="IPR010997">
    <property type="entry name" value="HRDC-like_sf"/>
</dbReference>
<reference evidence="2 3" key="1">
    <citation type="submission" date="2020-04" db="EMBL/GenBank/DDBJ databases">
        <title>Luteolibacter sp. G-1-1-1 isolated from soil.</title>
        <authorList>
            <person name="Dahal R.H."/>
        </authorList>
    </citation>
    <scope>NUCLEOTIDE SEQUENCE [LARGE SCALE GENOMIC DNA]</scope>
    <source>
        <strain evidence="2 3">G-1-1-1</strain>
    </source>
</reference>
<evidence type="ECO:0000313" key="2">
    <source>
        <dbReference type="EMBL" id="QJE97152.1"/>
    </source>
</evidence>
<organism evidence="2 3">
    <name type="scientific">Luteolibacter luteus</name>
    <dbReference type="NCBI Taxonomy" id="2728835"/>
    <lineage>
        <taxon>Bacteria</taxon>
        <taxon>Pseudomonadati</taxon>
        <taxon>Verrucomicrobiota</taxon>
        <taxon>Verrucomicrobiia</taxon>
        <taxon>Verrucomicrobiales</taxon>
        <taxon>Verrucomicrobiaceae</taxon>
        <taxon>Luteolibacter</taxon>
    </lineage>
</organism>
<dbReference type="SUPFAM" id="SSF53098">
    <property type="entry name" value="Ribonuclease H-like"/>
    <property type="match status" value="1"/>
</dbReference>
<keyword evidence="3" id="KW-1185">Reference proteome</keyword>
<dbReference type="Pfam" id="PF01612">
    <property type="entry name" value="DNA_pol_A_exo1"/>
    <property type="match status" value="1"/>
</dbReference>
<evidence type="ECO:0000259" key="1">
    <source>
        <dbReference type="SMART" id="SM00474"/>
    </source>
</evidence>
<dbReference type="InterPro" id="IPR051086">
    <property type="entry name" value="RNase_D-like"/>
</dbReference>
<dbReference type="PANTHER" id="PTHR47649">
    <property type="entry name" value="RIBONUCLEASE D"/>
    <property type="match status" value="1"/>
</dbReference>
<evidence type="ECO:0000313" key="3">
    <source>
        <dbReference type="Proteomes" id="UP000501812"/>
    </source>
</evidence>
<gene>
    <name evidence="2" type="ORF">HHL09_15595</name>
</gene>
<dbReference type="AlphaFoldDB" id="A0A858RJW5"/>
<proteinExistence type="predicted"/>
<dbReference type="GO" id="GO:0008408">
    <property type="term" value="F:3'-5' exonuclease activity"/>
    <property type="evidence" value="ECO:0007669"/>
    <property type="project" value="InterPro"/>
</dbReference>